<dbReference type="InterPro" id="IPR028978">
    <property type="entry name" value="Chorismate_lyase_/UTRA_dom_sf"/>
</dbReference>
<dbReference type="Proteomes" id="UP000181997">
    <property type="component" value="Unassembled WGS sequence"/>
</dbReference>
<dbReference type="AlphaFoldDB" id="A0A1C3YRQ9"/>
<evidence type="ECO:0000313" key="5">
    <source>
        <dbReference type="EMBL" id="SCB72763.1"/>
    </source>
</evidence>
<dbReference type="PANTHER" id="PTHR44846:SF1">
    <property type="entry name" value="MANNOSYL-D-GLYCERATE TRANSPORT_METABOLISM SYSTEM REPRESSOR MNGR-RELATED"/>
    <property type="match status" value="1"/>
</dbReference>
<dbReference type="Gene3D" id="3.40.1410.10">
    <property type="entry name" value="Chorismate lyase-like"/>
    <property type="match status" value="1"/>
</dbReference>
<evidence type="ECO:0000259" key="4">
    <source>
        <dbReference type="PROSITE" id="PS50949"/>
    </source>
</evidence>
<dbReference type="SUPFAM" id="SSF64288">
    <property type="entry name" value="Chorismate lyase-like"/>
    <property type="match status" value="1"/>
</dbReference>
<feature type="domain" description="HTH gntR-type" evidence="4">
    <location>
        <begin position="10"/>
        <end position="78"/>
    </location>
</feature>
<keyword evidence="6" id="KW-1185">Reference proteome</keyword>
<dbReference type="Gene3D" id="1.10.10.10">
    <property type="entry name" value="Winged helix-like DNA-binding domain superfamily/Winged helix DNA-binding domain"/>
    <property type="match status" value="1"/>
</dbReference>
<dbReference type="GO" id="GO:0003700">
    <property type="term" value="F:DNA-binding transcription factor activity"/>
    <property type="evidence" value="ECO:0007669"/>
    <property type="project" value="InterPro"/>
</dbReference>
<dbReference type="EMBL" id="FMAU01000001">
    <property type="protein sequence ID" value="SCB72763.1"/>
    <property type="molecule type" value="Genomic_DNA"/>
</dbReference>
<protein>
    <submittedName>
        <fullName evidence="5">GntR family transcriptional regulator</fullName>
    </submittedName>
</protein>
<dbReference type="Pfam" id="PF07702">
    <property type="entry name" value="UTRA"/>
    <property type="match status" value="1"/>
</dbReference>
<gene>
    <name evidence="5" type="ORF">GA0061094_0094</name>
</gene>
<dbReference type="RefSeq" id="WP_321174901.1">
    <property type="nucleotide sequence ID" value="NZ_FMAU01000001.1"/>
</dbReference>
<keyword evidence="2" id="KW-0238">DNA-binding</keyword>
<dbReference type="CDD" id="cd07377">
    <property type="entry name" value="WHTH_GntR"/>
    <property type="match status" value="1"/>
</dbReference>
<organism evidence="5 6">
    <name type="scientific">[Bacillus] enclensis</name>
    <dbReference type="NCBI Taxonomy" id="1402860"/>
    <lineage>
        <taxon>Bacteria</taxon>
        <taxon>Bacillati</taxon>
        <taxon>Bacillota</taxon>
        <taxon>Bacilli</taxon>
        <taxon>Bacillales</taxon>
        <taxon>Bacillaceae</taxon>
        <taxon>Rossellomorea</taxon>
    </lineage>
</organism>
<evidence type="ECO:0000313" key="6">
    <source>
        <dbReference type="Proteomes" id="UP000181997"/>
    </source>
</evidence>
<dbReference type="GO" id="GO:0003677">
    <property type="term" value="F:DNA binding"/>
    <property type="evidence" value="ECO:0007669"/>
    <property type="project" value="UniProtKB-KW"/>
</dbReference>
<dbReference type="PANTHER" id="PTHR44846">
    <property type="entry name" value="MANNOSYL-D-GLYCERATE TRANSPORT/METABOLISM SYSTEM REPRESSOR MNGR-RELATED"/>
    <property type="match status" value="1"/>
</dbReference>
<evidence type="ECO:0000256" key="2">
    <source>
        <dbReference type="ARBA" id="ARBA00023125"/>
    </source>
</evidence>
<dbReference type="SUPFAM" id="SSF46785">
    <property type="entry name" value="Winged helix' DNA-binding domain"/>
    <property type="match status" value="1"/>
</dbReference>
<dbReference type="Pfam" id="PF00392">
    <property type="entry name" value="GntR"/>
    <property type="match status" value="1"/>
</dbReference>
<accession>A0A1C3YRQ9</accession>
<name>A0A1C3YRQ9_9BACI</name>
<dbReference type="SMART" id="SM00866">
    <property type="entry name" value="UTRA"/>
    <property type="match status" value="1"/>
</dbReference>
<evidence type="ECO:0000256" key="3">
    <source>
        <dbReference type="ARBA" id="ARBA00023163"/>
    </source>
</evidence>
<dbReference type="FunFam" id="1.10.10.10:FF:000079">
    <property type="entry name" value="GntR family transcriptional regulator"/>
    <property type="match status" value="1"/>
</dbReference>
<dbReference type="InterPro" id="IPR011663">
    <property type="entry name" value="UTRA"/>
</dbReference>
<keyword evidence="1" id="KW-0805">Transcription regulation</keyword>
<dbReference type="InterPro" id="IPR050679">
    <property type="entry name" value="Bact_HTH_transcr_reg"/>
</dbReference>
<evidence type="ECO:0000256" key="1">
    <source>
        <dbReference type="ARBA" id="ARBA00023015"/>
    </source>
</evidence>
<dbReference type="InterPro" id="IPR036388">
    <property type="entry name" value="WH-like_DNA-bd_sf"/>
</dbReference>
<proteinExistence type="predicted"/>
<dbReference type="GO" id="GO:0045892">
    <property type="term" value="P:negative regulation of DNA-templated transcription"/>
    <property type="evidence" value="ECO:0007669"/>
    <property type="project" value="TreeGrafter"/>
</dbReference>
<reference evidence="6" key="1">
    <citation type="submission" date="2016-08" db="EMBL/GenBank/DDBJ databases">
        <authorList>
            <person name="Varghese N."/>
            <person name="Submissions Spin"/>
        </authorList>
    </citation>
    <scope>NUCLEOTIDE SEQUENCE [LARGE SCALE GENOMIC DNA]</scope>
    <source>
        <strain evidence="6">SGD-1123</strain>
    </source>
</reference>
<dbReference type="SMART" id="SM00345">
    <property type="entry name" value="HTH_GNTR"/>
    <property type="match status" value="1"/>
</dbReference>
<dbReference type="InterPro" id="IPR000524">
    <property type="entry name" value="Tscrpt_reg_HTH_GntR"/>
</dbReference>
<dbReference type="PRINTS" id="PR00035">
    <property type="entry name" value="HTHGNTR"/>
</dbReference>
<dbReference type="PROSITE" id="PS50949">
    <property type="entry name" value="HTH_GNTR"/>
    <property type="match status" value="1"/>
</dbReference>
<sequence length="244" mass="27979">MKLVNKKSPLPLYYQIEEHIKAMIDSGDLKPGDVLPSERELAEQFTISRMTVRQAITNLVNKNLLYRKKGSGTYVSQHKFEQSLHGLTSFSEDMRRRGLEPGNKLIHFELSSPTDDLIHHFGLKGDDLVYKIKRIRLASNEPMAMETTYIPVKLIPGLSQEILSHSLYQYVEEEIGLKLGHASQSIEAAAATEDDAKHLKLDRGEPVLFIQRETFLEDGSPFELVKSTYRGDKYKYKMNIERLR</sequence>
<dbReference type="InterPro" id="IPR036390">
    <property type="entry name" value="WH_DNA-bd_sf"/>
</dbReference>
<keyword evidence="3" id="KW-0804">Transcription</keyword>